<gene>
    <name evidence="2" type="ORF">ENU14_07185</name>
</gene>
<reference evidence="2" key="1">
    <citation type="journal article" date="2020" name="mSystems">
        <title>Genome- and Community-Level Interaction Insights into Carbon Utilization and Element Cycling Functions of Hydrothermarchaeota in Hydrothermal Sediment.</title>
        <authorList>
            <person name="Zhou Z."/>
            <person name="Liu Y."/>
            <person name="Xu W."/>
            <person name="Pan J."/>
            <person name="Luo Z.H."/>
            <person name="Li M."/>
        </authorList>
    </citation>
    <scope>NUCLEOTIDE SEQUENCE [LARGE SCALE GENOMIC DNA]</scope>
    <source>
        <strain evidence="2">SpSt-642</strain>
    </source>
</reference>
<dbReference type="PANTHER" id="PTHR36445:SF1">
    <property type="entry name" value="GTP CYCLOHYDROLASE MPTA"/>
    <property type="match status" value="1"/>
</dbReference>
<evidence type="ECO:0008006" key="3">
    <source>
        <dbReference type="Google" id="ProtNLM"/>
    </source>
</evidence>
<comment type="caution">
    <text evidence="2">The sequence shown here is derived from an EMBL/GenBank/DDBJ whole genome shotgun (WGS) entry which is preliminary data.</text>
</comment>
<accession>A0A7C4HA53</accession>
<dbReference type="Pfam" id="PF02649">
    <property type="entry name" value="GCHY-1"/>
    <property type="match status" value="1"/>
</dbReference>
<evidence type="ECO:0000256" key="1">
    <source>
        <dbReference type="ARBA" id="ARBA00022801"/>
    </source>
</evidence>
<dbReference type="InterPro" id="IPR003801">
    <property type="entry name" value="GTP_cyclohydrolase_FolE2/MptA"/>
</dbReference>
<name>A0A7C4HA53_STAMA</name>
<dbReference type="PANTHER" id="PTHR36445">
    <property type="entry name" value="GTP CYCLOHYDROLASE MPTA"/>
    <property type="match status" value="1"/>
</dbReference>
<dbReference type="AlphaFoldDB" id="A0A7C4HA53"/>
<protein>
    <recommendedName>
        <fullName evidence="3">GTP cyclohydrolase I FolE2</fullName>
    </recommendedName>
</protein>
<sequence length="278" mass="32297">MNIDIPDVHDEEPFVKIDIDRVGLRNYKTIVKICRSDCREYVANLVVYINLPSDRRGVHLSRLVDSVRKASSKTHSSLIEYTRDIVENCLENNPYSSIVEAIARINTIYNDNELIIETSVLKKKNGVRRESLTIYYRGVISCPCAQRVYSILENTVLEKTPTHIQRVWLKNTITSSNIDIDPFEIYRIGISVLSGRLINYLNRYGEYSLLKNIISKPLFAEDVLRFLTRELYVNLRDRLSRDTELVLEIISEETLHEFDLHAVLKTSIVDLEKCFRNI</sequence>
<keyword evidence="1" id="KW-0378">Hydrolase</keyword>
<dbReference type="Gene3D" id="3.10.270.10">
    <property type="entry name" value="Urate Oxidase"/>
    <property type="match status" value="1"/>
</dbReference>
<dbReference type="GO" id="GO:0003934">
    <property type="term" value="F:GTP cyclohydrolase I activity"/>
    <property type="evidence" value="ECO:0007669"/>
    <property type="project" value="InterPro"/>
</dbReference>
<dbReference type="EMBL" id="DTBJ01000060">
    <property type="protein sequence ID" value="HGM59346.1"/>
    <property type="molecule type" value="Genomic_DNA"/>
</dbReference>
<evidence type="ECO:0000313" key="2">
    <source>
        <dbReference type="EMBL" id="HGM59346.1"/>
    </source>
</evidence>
<proteinExistence type="predicted"/>
<organism evidence="2">
    <name type="scientific">Staphylothermus marinus</name>
    <dbReference type="NCBI Taxonomy" id="2280"/>
    <lineage>
        <taxon>Archaea</taxon>
        <taxon>Thermoproteota</taxon>
        <taxon>Thermoprotei</taxon>
        <taxon>Desulfurococcales</taxon>
        <taxon>Desulfurococcaceae</taxon>
        <taxon>Staphylothermus</taxon>
    </lineage>
</organism>